<evidence type="ECO:0000313" key="2">
    <source>
        <dbReference type="Proteomes" id="UP001152888"/>
    </source>
</evidence>
<comment type="caution">
    <text evidence="1">The sequence shown here is derived from an EMBL/GenBank/DDBJ whole genome shotgun (WGS) entry which is preliminary data.</text>
</comment>
<proteinExistence type="predicted"/>
<dbReference type="OrthoDB" id="6355263at2759"/>
<reference evidence="1" key="1">
    <citation type="submission" date="2022-03" db="EMBL/GenBank/DDBJ databases">
        <authorList>
            <person name="Sayadi A."/>
        </authorList>
    </citation>
    <scope>NUCLEOTIDE SEQUENCE</scope>
</reference>
<name>A0A9P0KBX6_ACAOB</name>
<protein>
    <submittedName>
        <fullName evidence="1">Uncharacterized protein</fullName>
    </submittedName>
</protein>
<dbReference type="AlphaFoldDB" id="A0A9P0KBX6"/>
<gene>
    <name evidence="1" type="ORF">ACAOBT_LOCUS9854</name>
</gene>
<evidence type="ECO:0000313" key="1">
    <source>
        <dbReference type="EMBL" id="CAH1972168.1"/>
    </source>
</evidence>
<keyword evidence="2" id="KW-1185">Reference proteome</keyword>
<accession>A0A9P0KBX6</accession>
<dbReference type="Proteomes" id="UP001152888">
    <property type="component" value="Unassembled WGS sequence"/>
</dbReference>
<organism evidence="1 2">
    <name type="scientific">Acanthoscelides obtectus</name>
    <name type="common">Bean weevil</name>
    <name type="synonym">Bruchus obtectus</name>
    <dbReference type="NCBI Taxonomy" id="200917"/>
    <lineage>
        <taxon>Eukaryota</taxon>
        <taxon>Metazoa</taxon>
        <taxon>Ecdysozoa</taxon>
        <taxon>Arthropoda</taxon>
        <taxon>Hexapoda</taxon>
        <taxon>Insecta</taxon>
        <taxon>Pterygota</taxon>
        <taxon>Neoptera</taxon>
        <taxon>Endopterygota</taxon>
        <taxon>Coleoptera</taxon>
        <taxon>Polyphaga</taxon>
        <taxon>Cucujiformia</taxon>
        <taxon>Chrysomeloidea</taxon>
        <taxon>Chrysomelidae</taxon>
        <taxon>Bruchinae</taxon>
        <taxon>Bruchini</taxon>
        <taxon>Acanthoscelides</taxon>
    </lineage>
</organism>
<dbReference type="EMBL" id="CAKOFQ010006795">
    <property type="protein sequence ID" value="CAH1972168.1"/>
    <property type="molecule type" value="Genomic_DNA"/>
</dbReference>
<sequence>MEECSDNNNVNLAMTDSSNLVYKANFDRKLVEYDEQNQDSQQLLPQYAFYLENSVLISC</sequence>